<protein>
    <recommendedName>
        <fullName evidence="3">Right handed beta helix domain-containing protein</fullName>
    </recommendedName>
</protein>
<reference evidence="1 2" key="1">
    <citation type="submission" date="2017-09" db="EMBL/GenBank/DDBJ databases">
        <title>Complete genome sequence of Verrucomicrobial strain HZ-65, isolated from freshwater.</title>
        <authorList>
            <person name="Choi A."/>
        </authorList>
    </citation>
    <scope>NUCLEOTIDE SEQUENCE [LARGE SCALE GENOMIC DNA]</scope>
    <source>
        <strain evidence="1 2">HZ-65</strain>
    </source>
</reference>
<dbReference type="InterPro" id="IPR011050">
    <property type="entry name" value="Pectin_lyase_fold/virulence"/>
</dbReference>
<dbReference type="KEGG" id="vbh:CMV30_18485"/>
<accession>A0A290QB72</accession>
<sequence>MLRFSFPGRRVLAGAFCVLPLLISAATLRVPEDYALIQRAIAAAAPADTIVIAAGTYRENLFINKPLTLRGAGSDKTTILAPNRSLAIARIEYYGPVTLTDLTLAHEKQSTAKEPDVAVYSLDVDDADITLRNLHLARSAGYGIHCVANAVVIENVTVSETAFNALSLEDTKPGVRVTNLVMNADTENNPLRLENVVGTFKDVKFSLPDHGEIQIWGAASAIKFENLPPAHFARIRWLDGAAADGPKPATADSLTEHRLAERTDMRAMRKENIAEKNEMDVKRAAAAREFATTLKTASTPEANKAAVTQYIRTLVEIDGVDFNWSSNALPILGELSAYSDRFGPLALEELLRELPAKDAEPGMADNYLLYLPAALKNPIAEARAKKSLASTFDLPAVLAKWKSADGKDPRAAATAFADVVKTVSEKADASSADEKQILKSAVIAEISPFIESRGYAALSALIDALAANPLALVSADEVRAAMSPTQKRALAKHLLSE</sequence>
<proteinExistence type="predicted"/>
<dbReference type="Gene3D" id="2.160.20.10">
    <property type="entry name" value="Single-stranded right-handed beta-helix, Pectin lyase-like"/>
    <property type="match status" value="1"/>
</dbReference>
<dbReference type="EMBL" id="CP023344">
    <property type="protein sequence ID" value="ATC65774.1"/>
    <property type="molecule type" value="Genomic_DNA"/>
</dbReference>
<evidence type="ECO:0000313" key="2">
    <source>
        <dbReference type="Proteomes" id="UP000217265"/>
    </source>
</evidence>
<dbReference type="SUPFAM" id="SSF51126">
    <property type="entry name" value="Pectin lyase-like"/>
    <property type="match status" value="1"/>
</dbReference>
<dbReference type="Proteomes" id="UP000217265">
    <property type="component" value="Chromosome"/>
</dbReference>
<gene>
    <name evidence="1" type="ORF">CMV30_18485</name>
</gene>
<keyword evidence="2" id="KW-1185">Reference proteome</keyword>
<name>A0A290QB72_9BACT</name>
<evidence type="ECO:0000313" key="1">
    <source>
        <dbReference type="EMBL" id="ATC65774.1"/>
    </source>
</evidence>
<organism evidence="1 2">
    <name type="scientific">Nibricoccus aquaticus</name>
    <dbReference type="NCBI Taxonomy" id="2576891"/>
    <lineage>
        <taxon>Bacteria</taxon>
        <taxon>Pseudomonadati</taxon>
        <taxon>Verrucomicrobiota</taxon>
        <taxon>Opitutia</taxon>
        <taxon>Opitutales</taxon>
        <taxon>Opitutaceae</taxon>
        <taxon>Nibricoccus</taxon>
    </lineage>
</organism>
<dbReference type="RefSeq" id="WP_096057403.1">
    <property type="nucleotide sequence ID" value="NZ_CP023344.1"/>
</dbReference>
<dbReference type="InterPro" id="IPR012334">
    <property type="entry name" value="Pectin_lyas_fold"/>
</dbReference>
<dbReference type="AlphaFoldDB" id="A0A290QB72"/>
<evidence type="ECO:0008006" key="3">
    <source>
        <dbReference type="Google" id="ProtNLM"/>
    </source>
</evidence>